<accession>A0A9X1SMQ2</accession>
<gene>
    <name evidence="2" type="ORF">LOC68_26285</name>
</gene>
<dbReference type="EMBL" id="JAJKFT010000010">
    <property type="protein sequence ID" value="MCC9631919.1"/>
    <property type="molecule type" value="Genomic_DNA"/>
</dbReference>
<dbReference type="Proteomes" id="UP001139103">
    <property type="component" value="Unassembled WGS sequence"/>
</dbReference>
<feature type="signal peptide" evidence="1">
    <location>
        <begin position="1"/>
        <end position="21"/>
    </location>
</feature>
<feature type="chain" id="PRO_5040977407" description="Discoidin domain-containing protein" evidence="1">
    <location>
        <begin position="22"/>
        <end position="182"/>
    </location>
</feature>
<keyword evidence="3" id="KW-1185">Reference proteome</keyword>
<evidence type="ECO:0008006" key="4">
    <source>
        <dbReference type="Google" id="ProtNLM"/>
    </source>
</evidence>
<protein>
    <recommendedName>
        <fullName evidence="4">Discoidin domain-containing protein</fullName>
    </recommendedName>
</protein>
<evidence type="ECO:0000313" key="3">
    <source>
        <dbReference type="Proteomes" id="UP001139103"/>
    </source>
</evidence>
<dbReference type="Gene3D" id="2.60.120.260">
    <property type="entry name" value="Galactose-binding domain-like"/>
    <property type="match status" value="1"/>
</dbReference>
<sequence length="182" mass="20639">MRMLPLCLTMICFASAPILLAADDAAKPLTDNSNGLIKEFQGKLKFSCSTFWPTWGPELAFDQNPYKSWFTARRDAAAFGTKPWVAVEFPQDVTVRRVTILANREPPWQIGYTILVGRLELLNAKGEVLYQRDDEVGGERLDMEVRPRKPIEGVRTIRFTSHKDEGDQNPYDDVAIGEMMVE</sequence>
<keyword evidence="1" id="KW-0732">Signal</keyword>
<evidence type="ECO:0000313" key="2">
    <source>
        <dbReference type="EMBL" id="MCC9631919.1"/>
    </source>
</evidence>
<reference evidence="2" key="1">
    <citation type="submission" date="2021-11" db="EMBL/GenBank/DDBJ databases">
        <title>Genome sequence.</title>
        <authorList>
            <person name="Sun Q."/>
        </authorList>
    </citation>
    <scope>NUCLEOTIDE SEQUENCE</scope>
    <source>
        <strain evidence="2">JC732</strain>
    </source>
</reference>
<name>A0A9X1SMQ2_9BACT</name>
<dbReference type="SUPFAM" id="SSF49785">
    <property type="entry name" value="Galactose-binding domain-like"/>
    <property type="match status" value="1"/>
</dbReference>
<dbReference type="RefSeq" id="WP_230224747.1">
    <property type="nucleotide sequence ID" value="NZ_JAJKFT010000010.1"/>
</dbReference>
<evidence type="ECO:0000256" key="1">
    <source>
        <dbReference type="SAM" id="SignalP"/>
    </source>
</evidence>
<dbReference type="InterPro" id="IPR008979">
    <property type="entry name" value="Galactose-bd-like_sf"/>
</dbReference>
<proteinExistence type="predicted"/>
<organism evidence="2 3">
    <name type="scientific">Blastopirellula sediminis</name>
    <dbReference type="NCBI Taxonomy" id="2894196"/>
    <lineage>
        <taxon>Bacteria</taxon>
        <taxon>Pseudomonadati</taxon>
        <taxon>Planctomycetota</taxon>
        <taxon>Planctomycetia</taxon>
        <taxon>Pirellulales</taxon>
        <taxon>Pirellulaceae</taxon>
        <taxon>Blastopirellula</taxon>
    </lineage>
</organism>
<dbReference type="AlphaFoldDB" id="A0A9X1SMQ2"/>
<comment type="caution">
    <text evidence="2">The sequence shown here is derived from an EMBL/GenBank/DDBJ whole genome shotgun (WGS) entry which is preliminary data.</text>
</comment>